<protein>
    <recommendedName>
        <fullName evidence="3">DUF1178 family protein</fullName>
    </recommendedName>
</protein>
<dbReference type="EMBL" id="JACIEM010000007">
    <property type="protein sequence ID" value="MBB4005737.1"/>
    <property type="molecule type" value="Genomic_DNA"/>
</dbReference>
<comment type="caution">
    <text evidence="1">The sequence shown here is derived from an EMBL/GenBank/DDBJ whole genome shotgun (WGS) entry which is preliminary data.</text>
</comment>
<dbReference type="AlphaFoldDB" id="A0A7W6HIB5"/>
<gene>
    <name evidence="1" type="ORF">GGR03_004839</name>
</gene>
<sequence length="153" mass="16360">MISFALRCEPHGHGFDGWFRSGEDFDAQAERRLVECPVCGSTDVAKALMRPALGKGGKASVAGDQAQTAMAPGGGYVNAEAAKVFAKLQEMARELRAKADYVGPRFAEEARRIHYGETEARQIYGEASPAEVKGLGEEGIAALPLPPLPEDKN</sequence>
<dbReference type="Pfam" id="PF06676">
    <property type="entry name" value="DUF1178"/>
    <property type="match status" value="1"/>
</dbReference>
<evidence type="ECO:0000313" key="2">
    <source>
        <dbReference type="Proteomes" id="UP000588647"/>
    </source>
</evidence>
<dbReference type="Proteomes" id="UP000588647">
    <property type="component" value="Unassembled WGS sequence"/>
</dbReference>
<accession>A0A7W6HIB5</accession>
<keyword evidence="2" id="KW-1185">Reference proteome</keyword>
<dbReference type="PIRSF" id="PIRSF032131">
    <property type="entry name" value="UCP032131"/>
    <property type="match status" value="1"/>
</dbReference>
<organism evidence="1 2">
    <name type="scientific">Aurantimonas endophytica</name>
    <dbReference type="NCBI Taxonomy" id="1522175"/>
    <lineage>
        <taxon>Bacteria</taxon>
        <taxon>Pseudomonadati</taxon>
        <taxon>Pseudomonadota</taxon>
        <taxon>Alphaproteobacteria</taxon>
        <taxon>Hyphomicrobiales</taxon>
        <taxon>Aurantimonadaceae</taxon>
        <taxon>Aurantimonas</taxon>
    </lineage>
</organism>
<dbReference type="RefSeq" id="WP_183211311.1">
    <property type="nucleotide sequence ID" value="NZ_JAAAMM010000007.1"/>
</dbReference>
<name>A0A7W6HIB5_9HYPH</name>
<reference evidence="1 2" key="1">
    <citation type="submission" date="2020-08" db="EMBL/GenBank/DDBJ databases">
        <title>Genomic Encyclopedia of Type Strains, Phase IV (KMG-IV): sequencing the most valuable type-strain genomes for metagenomic binning, comparative biology and taxonomic classification.</title>
        <authorList>
            <person name="Goeker M."/>
        </authorList>
    </citation>
    <scope>NUCLEOTIDE SEQUENCE [LARGE SCALE GENOMIC DNA]</scope>
    <source>
        <strain evidence="1 2">DSM 103570</strain>
    </source>
</reference>
<proteinExistence type="predicted"/>
<evidence type="ECO:0000313" key="1">
    <source>
        <dbReference type="EMBL" id="MBB4005737.1"/>
    </source>
</evidence>
<evidence type="ECO:0008006" key="3">
    <source>
        <dbReference type="Google" id="ProtNLM"/>
    </source>
</evidence>
<dbReference type="InterPro" id="IPR009562">
    <property type="entry name" value="DUF1178"/>
</dbReference>